<dbReference type="AlphaFoldDB" id="A0A2X3EQF5"/>
<proteinExistence type="predicted"/>
<gene>
    <name evidence="1" type="ORF">NCTC9128_02583</name>
</gene>
<accession>A0A2X3EQF5</accession>
<sequence length="44" mass="5126">MFDVLMYLFETYIHSEAEMRVDQDKLDAGSYRCGFLSGKTSITR</sequence>
<dbReference type="Proteomes" id="UP000251088">
    <property type="component" value="Unassembled WGS sequence"/>
</dbReference>
<dbReference type="EMBL" id="UAWN01000012">
    <property type="protein sequence ID" value="SQC14499.1"/>
    <property type="molecule type" value="Genomic_DNA"/>
</dbReference>
<dbReference type="Pfam" id="PF04361">
    <property type="entry name" value="DUF494"/>
    <property type="match status" value="1"/>
</dbReference>
<reference evidence="1 2" key="1">
    <citation type="submission" date="2018-06" db="EMBL/GenBank/DDBJ databases">
        <authorList>
            <consortium name="Pathogen Informatics"/>
            <person name="Doyle S."/>
        </authorList>
    </citation>
    <scope>NUCLEOTIDE SEQUENCE [LARGE SCALE GENOMIC DNA]</scope>
    <source>
        <strain evidence="1 2">NCTC9128</strain>
    </source>
</reference>
<dbReference type="InterPro" id="IPR007456">
    <property type="entry name" value="Smg"/>
</dbReference>
<protein>
    <submittedName>
        <fullName evidence="1">Uncharacterized protein conserved in bacteria</fullName>
    </submittedName>
</protein>
<organism evidence="1 2">
    <name type="scientific">Klebsiella pneumoniae</name>
    <dbReference type="NCBI Taxonomy" id="573"/>
    <lineage>
        <taxon>Bacteria</taxon>
        <taxon>Pseudomonadati</taxon>
        <taxon>Pseudomonadota</taxon>
        <taxon>Gammaproteobacteria</taxon>
        <taxon>Enterobacterales</taxon>
        <taxon>Enterobacteriaceae</taxon>
        <taxon>Klebsiella/Raoultella group</taxon>
        <taxon>Klebsiella</taxon>
        <taxon>Klebsiella pneumoniae complex</taxon>
    </lineage>
</organism>
<evidence type="ECO:0000313" key="1">
    <source>
        <dbReference type="EMBL" id="SQC14499.1"/>
    </source>
</evidence>
<name>A0A2X3EQF5_KLEPN</name>
<evidence type="ECO:0000313" key="2">
    <source>
        <dbReference type="Proteomes" id="UP000251088"/>
    </source>
</evidence>